<dbReference type="InterPro" id="IPR058533">
    <property type="entry name" value="Cation_efflux_TM"/>
</dbReference>
<dbReference type="EMBL" id="JACCBE010000001">
    <property type="protein sequence ID" value="NYD56169.1"/>
    <property type="molecule type" value="Genomic_DNA"/>
</dbReference>
<comment type="caution">
    <text evidence="11">The sequence shown here is derived from an EMBL/GenBank/DDBJ whole genome shotgun (WGS) entry which is preliminary data.</text>
</comment>
<keyword evidence="5 8" id="KW-1133">Transmembrane helix</keyword>
<feature type="domain" description="Cation efflux protein cytoplasmic" evidence="10">
    <location>
        <begin position="211"/>
        <end position="292"/>
    </location>
</feature>
<sequence>MGAGHDHGAGANRSRLAVALALTAVVVVAQAVGSVVTGSLALLVDTAHMLTDTVGLGMALLASVLMARPATDRHTWGLRRAEVIAALAQAALLLAVGGFALVEGVRRLVTPADVPSTSLLVFGVVGLVANLVALGVLTGRRGANLNMRAAYLEVLNDALGSVAVIVGAVLIAAFGWVRADSVAGLLIALLILPRTLLLLRDSTRVLLESVPPGLDLADVRRHILEVEHVVDVHDLHVTRVSSDLPVLTAHVTMQRACFESGHSGEVLRELQRCVAEHFDVAIEHSTFQIEPEGHAGTEHAHH</sequence>
<feature type="transmembrane region" description="Helical" evidence="8">
    <location>
        <begin position="114"/>
        <end position="137"/>
    </location>
</feature>
<dbReference type="RefSeq" id="WP_179614106.1">
    <property type="nucleotide sequence ID" value="NZ_CP059163.1"/>
</dbReference>
<dbReference type="InterPro" id="IPR027469">
    <property type="entry name" value="Cation_efflux_TMD_sf"/>
</dbReference>
<dbReference type="Proteomes" id="UP000516957">
    <property type="component" value="Unassembled WGS sequence"/>
</dbReference>
<dbReference type="InterPro" id="IPR002524">
    <property type="entry name" value="Cation_efflux"/>
</dbReference>
<feature type="transmembrane region" description="Helical" evidence="8">
    <location>
        <begin position="83"/>
        <end position="102"/>
    </location>
</feature>
<evidence type="ECO:0000256" key="2">
    <source>
        <dbReference type="ARBA" id="ARBA00008873"/>
    </source>
</evidence>
<dbReference type="GO" id="GO:0005886">
    <property type="term" value="C:plasma membrane"/>
    <property type="evidence" value="ECO:0007669"/>
    <property type="project" value="TreeGrafter"/>
</dbReference>
<dbReference type="PANTHER" id="PTHR11562:SF17">
    <property type="entry name" value="RE54080P-RELATED"/>
    <property type="match status" value="1"/>
</dbReference>
<dbReference type="InterPro" id="IPR050681">
    <property type="entry name" value="CDF/SLC30A"/>
</dbReference>
<protein>
    <submittedName>
        <fullName evidence="11">Cobalt-zinc-cadmium efflux system protein</fullName>
    </submittedName>
</protein>
<evidence type="ECO:0000256" key="3">
    <source>
        <dbReference type="ARBA" id="ARBA00022448"/>
    </source>
</evidence>
<dbReference type="PANTHER" id="PTHR11562">
    <property type="entry name" value="CATION EFFLUX PROTEIN/ ZINC TRANSPORTER"/>
    <property type="match status" value="1"/>
</dbReference>
<feature type="transmembrane region" description="Helical" evidence="8">
    <location>
        <begin position="182"/>
        <end position="199"/>
    </location>
</feature>
<dbReference type="AlphaFoldDB" id="A0A7Y9JQY9"/>
<dbReference type="SUPFAM" id="SSF160240">
    <property type="entry name" value="Cation efflux protein cytoplasmic domain-like"/>
    <property type="match status" value="1"/>
</dbReference>
<keyword evidence="12" id="KW-1185">Reference proteome</keyword>
<feature type="transmembrane region" description="Helical" evidence="8">
    <location>
        <begin position="54"/>
        <end position="71"/>
    </location>
</feature>
<evidence type="ECO:0000256" key="8">
    <source>
        <dbReference type="SAM" id="Phobius"/>
    </source>
</evidence>
<evidence type="ECO:0000259" key="9">
    <source>
        <dbReference type="Pfam" id="PF01545"/>
    </source>
</evidence>
<gene>
    <name evidence="11" type="ORF">BKA08_000407</name>
</gene>
<dbReference type="Pfam" id="PF01545">
    <property type="entry name" value="Cation_efflux"/>
    <property type="match status" value="1"/>
</dbReference>
<dbReference type="NCBIfam" id="TIGR01297">
    <property type="entry name" value="CDF"/>
    <property type="match status" value="1"/>
</dbReference>
<evidence type="ECO:0000256" key="6">
    <source>
        <dbReference type="ARBA" id="ARBA00023065"/>
    </source>
</evidence>
<evidence type="ECO:0000313" key="12">
    <source>
        <dbReference type="Proteomes" id="UP000516957"/>
    </source>
</evidence>
<dbReference type="SUPFAM" id="SSF161111">
    <property type="entry name" value="Cation efflux protein transmembrane domain-like"/>
    <property type="match status" value="1"/>
</dbReference>
<keyword evidence="4 8" id="KW-0812">Transmembrane</keyword>
<dbReference type="GO" id="GO:0005385">
    <property type="term" value="F:zinc ion transmembrane transporter activity"/>
    <property type="evidence" value="ECO:0007669"/>
    <property type="project" value="TreeGrafter"/>
</dbReference>
<keyword evidence="6" id="KW-0406">Ion transport</keyword>
<evidence type="ECO:0000313" key="11">
    <source>
        <dbReference type="EMBL" id="NYD56169.1"/>
    </source>
</evidence>
<keyword evidence="3" id="KW-0813">Transport</keyword>
<evidence type="ECO:0000256" key="5">
    <source>
        <dbReference type="ARBA" id="ARBA00022989"/>
    </source>
</evidence>
<dbReference type="Pfam" id="PF16916">
    <property type="entry name" value="ZT_dimer"/>
    <property type="match status" value="1"/>
</dbReference>
<keyword evidence="7 8" id="KW-0472">Membrane</keyword>
<dbReference type="Gene3D" id="1.20.1510.10">
    <property type="entry name" value="Cation efflux protein transmembrane domain"/>
    <property type="match status" value="1"/>
</dbReference>
<comment type="subcellular location">
    <subcellularLocation>
        <location evidence="1">Membrane</location>
        <topology evidence="1">Multi-pass membrane protein</topology>
    </subcellularLocation>
</comment>
<reference evidence="11 12" key="1">
    <citation type="submission" date="2020-07" db="EMBL/GenBank/DDBJ databases">
        <title>Sequencing the genomes of 1000 actinobacteria strains.</title>
        <authorList>
            <person name="Klenk H.-P."/>
        </authorList>
    </citation>
    <scope>NUCLEOTIDE SEQUENCE [LARGE SCALE GENOMIC DNA]</scope>
    <source>
        <strain evidence="11 12">DSM 18965</strain>
    </source>
</reference>
<evidence type="ECO:0000259" key="10">
    <source>
        <dbReference type="Pfam" id="PF16916"/>
    </source>
</evidence>
<dbReference type="InterPro" id="IPR027470">
    <property type="entry name" value="Cation_efflux_CTD"/>
</dbReference>
<name>A0A7Y9JQY9_9ACTN</name>
<feature type="domain" description="Cation efflux protein transmembrane" evidence="9">
    <location>
        <begin position="17"/>
        <end position="207"/>
    </location>
</feature>
<proteinExistence type="inferred from homology"/>
<comment type="similarity">
    <text evidence="2">Belongs to the cation diffusion facilitator (CDF) transporter (TC 2.A.4) family. SLC30A subfamily.</text>
</comment>
<dbReference type="InterPro" id="IPR036837">
    <property type="entry name" value="Cation_efflux_CTD_sf"/>
</dbReference>
<evidence type="ECO:0000256" key="4">
    <source>
        <dbReference type="ARBA" id="ARBA00022692"/>
    </source>
</evidence>
<feature type="transmembrane region" description="Helical" evidence="8">
    <location>
        <begin position="16"/>
        <end position="42"/>
    </location>
</feature>
<evidence type="ECO:0000256" key="7">
    <source>
        <dbReference type="ARBA" id="ARBA00023136"/>
    </source>
</evidence>
<accession>A0A7Y9JQY9</accession>
<organism evidence="11 12">
    <name type="scientific">Nocardioides marinisabuli</name>
    <dbReference type="NCBI Taxonomy" id="419476"/>
    <lineage>
        <taxon>Bacteria</taxon>
        <taxon>Bacillati</taxon>
        <taxon>Actinomycetota</taxon>
        <taxon>Actinomycetes</taxon>
        <taxon>Propionibacteriales</taxon>
        <taxon>Nocardioidaceae</taxon>
        <taxon>Nocardioides</taxon>
    </lineage>
</organism>
<evidence type="ECO:0000256" key="1">
    <source>
        <dbReference type="ARBA" id="ARBA00004141"/>
    </source>
</evidence>
<feature type="transmembrane region" description="Helical" evidence="8">
    <location>
        <begin position="158"/>
        <end position="176"/>
    </location>
</feature>